<evidence type="ECO:0008006" key="4">
    <source>
        <dbReference type="Google" id="ProtNLM"/>
    </source>
</evidence>
<feature type="compositionally biased region" description="Acidic residues" evidence="1">
    <location>
        <begin position="37"/>
        <end position="47"/>
    </location>
</feature>
<feature type="compositionally biased region" description="Acidic residues" evidence="1">
    <location>
        <begin position="313"/>
        <end position="334"/>
    </location>
</feature>
<comment type="caution">
    <text evidence="2">The sequence shown here is derived from an EMBL/GenBank/DDBJ whole genome shotgun (WGS) entry which is preliminary data.</text>
</comment>
<feature type="compositionally biased region" description="Basic and acidic residues" evidence="1">
    <location>
        <begin position="26"/>
        <end position="36"/>
    </location>
</feature>
<dbReference type="InParanoid" id="A0A1Y2G1M7"/>
<feature type="region of interest" description="Disordered" evidence="1">
    <location>
        <begin position="1"/>
        <end position="70"/>
    </location>
</feature>
<dbReference type="OrthoDB" id="2997776at2759"/>
<accession>A0A1Y2G1M7</accession>
<evidence type="ECO:0000256" key="1">
    <source>
        <dbReference type="SAM" id="MobiDB-lite"/>
    </source>
</evidence>
<feature type="compositionally biased region" description="Acidic residues" evidence="1">
    <location>
        <begin position="1"/>
        <end position="11"/>
    </location>
</feature>
<name>A0A1Y2G1M7_9BASI</name>
<feature type="region of interest" description="Disordered" evidence="1">
    <location>
        <begin position="303"/>
        <end position="334"/>
    </location>
</feature>
<evidence type="ECO:0000313" key="3">
    <source>
        <dbReference type="Proteomes" id="UP000193467"/>
    </source>
</evidence>
<dbReference type="AlphaFoldDB" id="A0A1Y2G1M7"/>
<keyword evidence="3" id="KW-1185">Reference proteome</keyword>
<dbReference type="EMBL" id="MCGR01000003">
    <property type="protein sequence ID" value="ORY90794.1"/>
    <property type="molecule type" value="Genomic_DNA"/>
</dbReference>
<sequence length="334" mass="38480">MSDSDSDEPFDFLESMQYQVTGSDDEYNRHGERWSDLEQDEDDDEAEAVPTTDPVSPEPEPEPLEALPERLVPPTEIIAKILTSLGQRKPPETAPFERAWLWQKGRLVCSAWRDLIEKTAKEVWMKDARIGKNGPMMHTDSGKLMLSANYEFQRVDGDLAIFQELECAPQYHRHIRYWIKDVRRLDCFLGYAVHDLRMPTMRKQKTGDLIITVPWKAYVGHILQEEAFIEPLKAICDKEMMAAGQRLKDASDPDNMDMMAIFSLFITFKDKPYAQRRAQRLGRKDRRGDEALHRAKEWEADYIARDGKPADDFSGDESGDGDDDEVGSEEEEDE</sequence>
<protein>
    <recommendedName>
        <fullName evidence="4">F-box domain-containing protein</fullName>
    </recommendedName>
</protein>
<dbReference type="Proteomes" id="UP000193467">
    <property type="component" value="Unassembled WGS sequence"/>
</dbReference>
<proteinExistence type="predicted"/>
<gene>
    <name evidence="2" type="ORF">BCR35DRAFT_349711</name>
</gene>
<evidence type="ECO:0000313" key="2">
    <source>
        <dbReference type="EMBL" id="ORY90794.1"/>
    </source>
</evidence>
<reference evidence="2 3" key="1">
    <citation type="submission" date="2016-07" db="EMBL/GenBank/DDBJ databases">
        <title>Pervasive Adenine N6-methylation of Active Genes in Fungi.</title>
        <authorList>
            <consortium name="DOE Joint Genome Institute"/>
            <person name="Mondo S.J."/>
            <person name="Dannebaum R.O."/>
            <person name="Kuo R.C."/>
            <person name="Labutti K."/>
            <person name="Haridas S."/>
            <person name="Kuo A."/>
            <person name="Salamov A."/>
            <person name="Ahrendt S.R."/>
            <person name="Lipzen A."/>
            <person name="Sullivan W."/>
            <person name="Andreopoulos W.B."/>
            <person name="Clum A."/>
            <person name="Lindquist E."/>
            <person name="Daum C."/>
            <person name="Ramamoorthy G.K."/>
            <person name="Gryganskyi A."/>
            <person name="Culley D."/>
            <person name="Magnuson J.K."/>
            <person name="James T.Y."/>
            <person name="O'Malley M.A."/>
            <person name="Stajich J.E."/>
            <person name="Spatafora J.W."/>
            <person name="Visel A."/>
            <person name="Grigoriev I.V."/>
        </authorList>
    </citation>
    <scope>NUCLEOTIDE SEQUENCE [LARGE SCALE GENOMIC DNA]</scope>
    <source>
        <strain evidence="2 3">62-1032</strain>
    </source>
</reference>
<organism evidence="2 3">
    <name type="scientific">Leucosporidium creatinivorum</name>
    <dbReference type="NCBI Taxonomy" id="106004"/>
    <lineage>
        <taxon>Eukaryota</taxon>
        <taxon>Fungi</taxon>
        <taxon>Dikarya</taxon>
        <taxon>Basidiomycota</taxon>
        <taxon>Pucciniomycotina</taxon>
        <taxon>Microbotryomycetes</taxon>
        <taxon>Leucosporidiales</taxon>
        <taxon>Leucosporidium</taxon>
    </lineage>
</organism>